<keyword evidence="6" id="KW-0659">Purine metabolism</keyword>
<dbReference type="PANTHER" id="PTHR43466:SF1">
    <property type="entry name" value="2-OXO-4-HYDROXY-4-CARBOXY-5-UREIDOIMIDAZOLINE DECARBOXYLASE-RELATED"/>
    <property type="match status" value="1"/>
</dbReference>
<evidence type="ECO:0000259" key="11">
    <source>
        <dbReference type="Pfam" id="PF09349"/>
    </source>
</evidence>
<dbReference type="GO" id="GO:0006144">
    <property type="term" value="P:purine nucleobase metabolic process"/>
    <property type="evidence" value="ECO:0007669"/>
    <property type="project" value="UniProtKB-KW"/>
</dbReference>
<dbReference type="GO" id="GO:0000255">
    <property type="term" value="P:allantoin metabolic process"/>
    <property type="evidence" value="ECO:0007669"/>
    <property type="project" value="InterPro"/>
</dbReference>
<evidence type="ECO:0000256" key="9">
    <source>
        <dbReference type="ARBA" id="ARBA00030624"/>
    </source>
</evidence>
<evidence type="ECO:0000256" key="8">
    <source>
        <dbReference type="ARBA" id="ARBA00023239"/>
    </source>
</evidence>
<evidence type="ECO:0000256" key="6">
    <source>
        <dbReference type="ARBA" id="ARBA00022631"/>
    </source>
</evidence>
<comment type="pathway">
    <text evidence="3">Purine metabolism; urate degradation; (S)-allantoin from urate: step 3/3.</text>
</comment>
<dbReference type="EMBL" id="OU893335">
    <property type="protein sequence ID" value="CAG9792033.1"/>
    <property type="molecule type" value="Genomic_DNA"/>
</dbReference>
<keyword evidence="8" id="KW-0456">Lyase</keyword>
<evidence type="ECO:0000256" key="4">
    <source>
        <dbReference type="ARBA" id="ARBA00005793"/>
    </source>
</evidence>
<evidence type="ECO:0000313" key="13">
    <source>
        <dbReference type="Proteomes" id="UP001153714"/>
    </source>
</evidence>
<comment type="function">
    <text evidence="2">Catalyzes the stereoselective decarboxylation of 2-oxo-4-hydroxy-4-carboxy-5-ureidoimidazoline (OHCU) to (S)-allantoin.</text>
</comment>
<evidence type="ECO:0000256" key="2">
    <source>
        <dbReference type="ARBA" id="ARBA00002506"/>
    </source>
</evidence>
<evidence type="ECO:0000256" key="3">
    <source>
        <dbReference type="ARBA" id="ARBA00004754"/>
    </source>
</evidence>
<comment type="similarity">
    <text evidence="4">Belongs to the OHCU decarboxylase family.</text>
</comment>
<proteinExistence type="inferred from homology"/>
<reference evidence="12" key="1">
    <citation type="submission" date="2021-12" db="EMBL/GenBank/DDBJ databases">
        <authorList>
            <person name="King R."/>
        </authorList>
    </citation>
    <scope>NUCLEOTIDE SEQUENCE</scope>
</reference>
<dbReference type="GO" id="GO:0005777">
    <property type="term" value="C:peroxisome"/>
    <property type="evidence" value="ECO:0007669"/>
    <property type="project" value="TreeGrafter"/>
</dbReference>
<reference evidence="12" key="2">
    <citation type="submission" date="2022-10" db="EMBL/GenBank/DDBJ databases">
        <authorList>
            <consortium name="ENA_rothamsted_submissions"/>
            <consortium name="culmorum"/>
            <person name="King R."/>
        </authorList>
    </citation>
    <scope>NUCLEOTIDE SEQUENCE</scope>
</reference>
<dbReference type="GO" id="GO:0051997">
    <property type="term" value="F:2-oxo-4-hydroxy-4-carboxy-5-ureidoimidazoline decarboxylase activity"/>
    <property type="evidence" value="ECO:0007669"/>
    <property type="project" value="UniProtKB-EC"/>
</dbReference>
<dbReference type="GO" id="GO:0019628">
    <property type="term" value="P:urate catabolic process"/>
    <property type="evidence" value="ECO:0007669"/>
    <property type="project" value="TreeGrafter"/>
</dbReference>
<dbReference type="AlphaFoldDB" id="A0A9N9WGH2"/>
<organism evidence="12 13">
    <name type="scientific">Diatraea saccharalis</name>
    <name type="common">sugarcane borer</name>
    <dbReference type="NCBI Taxonomy" id="40085"/>
    <lineage>
        <taxon>Eukaryota</taxon>
        <taxon>Metazoa</taxon>
        <taxon>Ecdysozoa</taxon>
        <taxon>Arthropoda</taxon>
        <taxon>Hexapoda</taxon>
        <taxon>Insecta</taxon>
        <taxon>Pterygota</taxon>
        <taxon>Neoptera</taxon>
        <taxon>Endopterygota</taxon>
        <taxon>Lepidoptera</taxon>
        <taxon>Glossata</taxon>
        <taxon>Ditrysia</taxon>
        <taxon>Pyraloidea</taxon>
        <taxon>Crambidae</taxon>
        <taxon>Crambinae</taxon>
        <taxon>Diatraea</taxon>
    </lineage>
</organism>
<comment type="catalytic activity">
    <reaction evidence="1">
        <text>5-hydroxy-2-oxo-4-ureido-2,5-dihydro-1H-imidazole-5-carboxylate + H(+) = (S)-allantoin + CO2</text>
        <dbReference type="Rhea" id="RHEA:26301"/>
        <dbReference type="ChEBI" id="CHEBI:15378"/>
        <dbReference type="ChEBI" id="CHEBI:15678"/>
        <dbReference type="ChEBI" id="CHEBI:16526"/>
        <dbReference type="ChEBI" id="CHEBI:58639"/>
        <dbReference type="EC" id="4.1.1.97"/>
    </reaction>
</comment>
<dbReference type="InterPro" id="IPR017580">
    <property type="entry name" value="OHCU_decarboxylase-1"/>
</dbReference>
<dbReference type="Pfam" id="PF09349">
    <property type="entry name" value="OHCU_decarbox"/>
    <property type="match status" value="1"/>
</dbReference>
<evidence type="ECO:0000256" key="5">
    <source>
        <dbReference type="ARBA" id="ARBA00012257"/>
    </source>
</evidence>
<dbReference type="SUPFAM" id="SSF158694">
    <property type="entry name" value="UraD-Like"/>
    <property type="match status" value="1"/>
</dbReference>
<keyword evidence="7" id="KW-0210">Decarboxylase</keyword>
<evidence type="ECO:0000256" key="10">
    <source>
        <dbReference type="ARBA" id="ARBA00032116"/>
    </source>
</evidence>
<dbReference type="PANTHER" id="PTHR43466">
    <property type="entry name" value="2-OXO-4-HYDROXY-4-CARBOXY-5-UREIDOIMIDAZOLINE DECARBOXYLASE-RELATED"/>
    <property type="match status" value="1"/>
</dbReference>
<evidence type="ECO:0000313" key="12">
    <source>
        <dbReference type="EMBL" id="CAG9792033.1"/>
    </source>
</evidence>
<evidence type="ECO:0000256" key="1">
    <source>
        <dbReference type="ARBA" id="ARBA00001163"/>
    </source>
</evidence>
<gene>
    <name evidence="12" type="ORF">DIATSA_LOCUS9606</name>
</gene>
<accession>A0A9N9WGH2</accession>
<dbReference type="NCBIfam" id="TIGR03164">
    <property type="entry name" value="UHCUDC"/>
    <property type="match status" value="1"/>
</dbReference>
<feature type="domain" description="Oxo-4-hydroxy-4-carboxy-5-ureidoimidazoline decarboxylase" evidence="11">
    <location>
        <begin position="11"/>
        <end position="166"/>
    </location>
</feature>
<dbReference type="EC" id="4.1.1.97" evidence="5"/>
<protein>
    <recommendedName>
        <fullName evidence="5">2-oxo-4-hydroxy-4-carboxy-5-ureidoimidazoline decarboxylase</fullName>
        <ecNumber evidence="5">4.1.1.97</ecNumber>
    </recommendedName>
    <alternativeName>
        <fullName evidence="10">Parahox neighbor</fullName>
    </alternativeName>
    <alternativeName>
        <fullName evidence="9">Ureidoimidazoline (2-oxo-4-hydroxy-4-carboxy-5-) decarboxylase</fullName>
    </alternativeName>
</protein>
<dbReference type="Proteomes" id="UP001153714">
    <property type="component" value="Chromosome 4"/>
</dbReference>
<dbReference type="OrthoDB" id="9970124at2759"/>
<dbReference type="Gene3D" id="1.10.3330.10">
    <property type="entry name" value="Oxo-4-hydroxy-4-carboxy-5-ureidoimidazoline decarboxylase"/>
    <property type="match status" value="1"/>
</dbReference>
<sequence length="173" mass="19620">MTSLINISEVNKLTSEQFEWMFGNVIELCTEAAANVHKKIPFGCVAEFCDAFHQYLDDLPMEGKLVILKLHPDLAGRMAAAGQLTHESAVEQKCAGLNDLTKEQRDIIDISNERYKSKFGFPFIICARENKVQSIIDGLRRRYSNTRDQEIATGINEVKKICKLRILDLVKDD</sequence>
<dbReference type="InterPro" id="IPR018020">
    <property type="entry name" value="OHCU_decarboxylase"/>
</dbReference>
<keyword evidence="13" id="KW-1185">Reference proteome</keyword>
<evidence type="ECO:0000256" key="7">
    <source>
        <dbReference type="ARBA" id="ARBA00022793"/>
    </source>
</evidence>
<dbReference type="InterPro" id="IPR036778">
    <property type="entry name" value="OHCU_decarboxylase_sf"/>
</dbReference>
<name>A0A9N9WGH2_9NEOP</name>